<keyword evidence="3 9" id="KW-0808">Transferase</keyword>
<dbReference type="Pfam" id="PF00288">
    <property type="entry name" value="GHMP_kinases_N"/>
    <property type="match status" value="1"/>
</dbReference>
<comment type="caution">
    <text evidence="9">The sequence shown here is derived from an EMBL/GenBank/DDBJ whole genome shotgun (WGS) entry which is preliminary data.</text>
</comment>
<organism evidence="9 10">
    <name type="scientific">Robertkochia marina</name>
    <dbReference type="NCBI Taxonomy" id="1227945"/>
    <lineage>
        <taxon>Bacteria</taxon>
        <taxon>Pseudomonadati</taxon>
        <taxon>Bacteroidota</taxon>
        <taxon>Flavobacteriia</taxon>
        <taxon>Flavobacteriales</taxon>
        <taxon>Flavobacteriaceae</taxon>
        <taxon>Robertkochia</taxon>
    </lineage>
</organism>
<dbReference type="PRINTS" id="PR00473">
    <property type="entry name" value="GALCTOKINASE"/>
</dbReference>
<feature type="domain" description="GHMP kinase N-terminal" evidence="6">
    <location>
        <begin position="83"/>
        <end position="173"/>
    </location>
</feature>
<dbReference type="OrthoDB" id="1411003at2"/>
<dbReference type="PANTHER" id="PTHR10457:SF7">
    <property type="entry name" value="GALACTOKINASE-RELATED"/>
    <property type="match status" value="1"/>
</dbReference>
<evidence type="ECO:0000313" key="10">
    <source>
        <dbReference type="Proteomes" id="UP000305939"/>
    </source>
</evidence>
<keyword evidence="2" id="KW-0547">Nucleotide-binding</keyword>
<dbReference type="InterPro" id="IPR019539">
    <property type="entry name" value="GalKase_N"/>
</dbReference>
<dbReference type="SUPFAM" id="SSF55060">
    <property type="entry name" value="GHMP Kinase, C-terminal domain"/>
    <property type="match status" value="1"/>
</dbReference>
<dbReference type="InterPro" id="IPR006206">
    <property type="entry name" value="Mevalonate/galactokinase"/>
</dbReference>
<evidence type="ECO:0000259" key="7">
    <source>
        <dbReference type="Pfam" id="PF08544"/>
    </source>
</evidence>
<keyword evidence="4" id="KW-0067">ATP-binding</keyword>
<comment type="similarity">
    <text evidence="1">Belongs to the GHMP kinase family. GalK subfamily.</text>
</comment>
<dbReference type="InterPro" id="IPR014721">
    <property type="entry name" value="Ribsml_uS5_D2-typ_fold_subgr"/>
</dbReference>
<dbReference type="InterPro" id="IPR000705">
    <property type="entry name" value="Galactokinase"/>
</dbReference>
<evidence type="ECO:0000313" key="9">
    <source>
        <dbReference type="EMBL" id="THD66478.1"/>
    </source>
</evidence>
<feature type="domain" description="GHMP kinase C-terminal" evidence="7">
    <location>
        <begin position="279"/>
        <end position="352"/>
    </location>
</feature>
<dbReference type="GO" id="GO:0004335">
    <property type="term" value="F:galactokinase activity"/>
    <property type="evidence" value="ECO:0007669"/>
    <property type="project" value="InterPro"/>
</dbReference>
<dbReference type="PIRSF" id="PIRSF000530">
    <property type="entry name" value="Galactokinase"/>
    <property type="match status" value="1"/>
</dbReference>
<gene>
    <name evidence="9" type="ORF">E7Z59_11800</name>
</gene>
<dbReference type="GO" id="GO:0005829">
    <property type="term" value="C:cytosol"/>
    <property type="evidence" value="ECO:0007669"/>
    <property type="project" value="TreeGrafter"/>
</dbReference>
<dbReference type="InterPro" id="IPR006204">
    <property type="entry name" value="GHMP_kinase_N_dom"/>
</dbReference>
<accession>A0A4S3LY30</accession>
<dbReference type="SUPFAM" id="SSF54211">
    <property type="entry name" value="Ribosomal protein S5 domain 2-like"/>
    <property type="match status" value="1"/>
</dbReference>
<keyword evidence="3 9" id="KW-0418">Kinase</keyword>
<keyword evidence="10" id="KW-1185">Reference proteome</keyword>
<evidence type="ECO:0000256" key="3">
    <source>
        <dbReference type="ARBA" id="ARBA00022777"/>
    </source>
</evidence>
<evidence type="ECO:0000259" key="6">
    <source>
        <dbReference type="Pfam" id="PF00288"/>
    </source>
</evidence>
<dbReference type="EMBL" id="SSMC01000003">
    <property type="protein sequence ID" value="THD66478.1"/>
    <property type="molecule type" value="Genomic_DNA"/>
</dbReference>
<sequence>MSSKTEHPSKKGEIEIIAPARTCLFGDHQDYLGLPVIACAIDRHIRLTATPIEEELLRIFLPDIGESTEIPLNANFKNGVQGNHLLSAFKVIKDEGANPEQGYEITINGNVAINAGISSSSAVMVAWIAFLRTVYLPQLPFNKEHIAQLAYKAEVIEQNSPGGKMDQYSISLGQIMYLETDDKNHHELFNRDMPGLIVSESGIPKSTLGVLGDLRGKAWQAINEVTHHLPGFQIAKTIGEDPQKYLPFVSPELKNVFTAAMENYRITKAALREMKTPEPNLSRIGELMNEHHEVLRDLLKITVPKIDHMINAAQAHGALGAKIVGSGMGGSIVVLAREEDRDQIIDALKNSGARDAYPVKVDPGVRITQNTLS</sequence>
<dbReference type="Gene3D" id="3.30.230.10">
    <property type="match status" value="1"/>
</dbReference>
<keyword evidence="5" id="KW-0299">Galactose metabolism</keyword>
<dbReference type="InterPro" id="IPR013750">
    <property type="entry name" value="GHMP_kinase_C_dom"/>
</dbReference>
<reference evidence="9 10" key="1">
    <citation type="submission" date="2019-04" db="EMBL/GenBank/DDBJ databases">
        <title>Draft genome sequence of Robertkochia marina CC-AMO-30D.</title>
        <authorList>
            <person name="Hameed A."/>
            <person name="Lin S.-Y."/>
            <person name="Shahina M."/>
            <person name="Lai W.-A."/>
            <person name="Young C.-C."/>
        </authorList>
    </citation>
    <scope>NUCLEOTIDE SEQUENCE [LARGE SCALE GENOMIC DNA]</scope>
    <source>
        <strain evidence="9 10">CC-AMO-30D</strain>
    </source>
</reference>
<dbReference type="GO" id="GO:0005524">
    <property type="term" value="F:ATP binding"/>
    <property type="evidence" value="ECO:0007669"/>
    <property type="project" value="UniProtKB-KW"/>
</dbReference>
<dbReference type="InterPro" id="IPR036554">
    <property type="entry name" value="GHMP_kinase_C_sf"/>
</dbReference>
<dbReference type="InterPro" id="IPR020568">
    <property type="entry name" value="Ribosomal_Su5_D2-typ_SF"/>
</dbReference>
<name>A0A4S3LY30_9FLAO</name>
<evidence type="ECO:0000256" key="4">
    <source>
        <dbReference type="ARBA" id="ARBA00022840"/>
    </source>
</evidence>
<evidence type="ECO:0000256" key="1">
    <source>
        <dbReference type="ARBA" id="ARBA00006566"/>
    </source>
</evidence>
<protein>
    <submittedName>
        <fullName evidence="9">Galactokinase</fullName>
    </submittedName>
</protein>
<proteinExistence type="inferred from homology"/>
<evidence type="ECO:0000256" key="2">
    <source>
        <dbReference type="ARBA" id="ARBA00022741"/>
    </source>
</evidence>
<dbReference type="PRINTS" id="PR00959">
    <property type="entry name" value="MEVGALKINASE"/>
</dbReference>
<dbReference type="Pfam" id="PF10509">
    <property type="entry name" value="GalKase_gal_bdg"/>
    <property type="match status" value="1"/>
</dbReference>
<keyword evidence="5" id="KW-0119">Carbohydrate metabolism</keyword>
<dbReference type="Gene3D" id="3.30.70.890">
    <property type="entry name" value="GHMP kinase, C-terminal domain"/>
    <property type="match status" value="1"/>
</dbReference>
<dbReference type="PANTHER" id="PTHR10457">
    <property type="entry name" value="MEVALONATE KINASE/GALACTOKINASE"/>
    <property type="match status" value="1"/>
</dbReference>
<dbReference type="AlphaFoldDB" id="A0A4S3LY30"/>
<evidence type="ECO:0000256" key="5">
    <source>
        <dbReference type="ARBA" id="ARBA00023144"/>
    </source>
</evidence>
<dbReference type="GO" id="GO:0006012">
    <property type="term" value="P:galactose metabolic process"/>
    <property type="evidence" value="ECO:0007669"/>
    <property type="project" value="UniProtKB-KW"/>
</dbReference>
<dbReference type="Proteomes" id="UP000305939">
    <property type="component" value="Unassembled WGS sequence"/>
</dbReference>
<dbReference type="Pfam" id="PF08544">
    <property type="entry name" value="GHMP_kinases_C"/>
    <property type="match status" value="1"/>
</dbReference>
<dbReference type="RefSeq" id="WP_136336550.1">
    <property type="nucleotide sequence ID" value="NZ_QXMP01000006.1"/>
</dbReference>
<evidence type="ECO:0000259" key="8">
    <source>
        <dbReference type="Pfam" id="PF10509"/>
    </source>
</evidence>
<feature type="domain" description="Galactokinase N-terminal" evidence="8">
    <location>
        <begin position="16"/>
        <end position="49"/>
    </location>
</feature>